<protein>
    <submittedName>
        <fullName evidence="1">5923_t:CDS:1</fullName>
    </submittedName>
</protein>
<dbReference type="Proteomes" id="UP000789702">
    <property type="component" value="Unassembled WGS sequence"/>
</dbReference>
<accession>A0ACA9MF48</accession>
<organism evidence="1 2">
    <name type="scientific">Dentiscutata heterogama</name>
    <dbReference type="NCBI Taxonomy" id="1316150"/>
    <lineage>
        <taxon>Eukaryota</taxon>
        <taxon>Fungi</taxon>
        <taxon>Fungi incertae sedis</taxon>
        <taxon>Mucoromycota</taxon>
        <taxon>Glomeromycotina</taxon>
        <taxon>Glomeromycetes</taxon>
        <taxon>Diversisporales</taxon>
        <taxon>Gigasporaceae</taxon>
        <taxon>Dentiscutata</taxon>
    </lineage>
</organism>
<evidence type="ECO:0000313" key="1">
    <source>
        <dbReference type="EMBL" id="CAG8588522.1"/>
    </source>
</evidence>
<proteinExistence type="predicted"/>
<name>A0ACA9MF48_9GLOM</name>
<gene>
    <name evidence="1" type="ORF">DHETER_LOCUS6764</name>
</gene>
<feature type="non-terminal residue" evidence="1">
    <location>
        <position position="1"/>
    </location>
</feature>
<sequence length="69" mass="7712">CSQLTKCFVKQGANIPLRNEAEKFKSTAQSSSGELIDTNNTSDVDESTNFEKNSETEKYNSYSIENIIN</sequence>
<dbReference type="EMBL" id="CAJVPU010008848">
    <property type="protein sequence ID" value="CAG8588522.1"/>
    <property type="molecule type" value="Genomic_DNA"/>
</dbReference>
<keyword evidence="2" id="KW-1185">Reference proteome</keyword>
<reference evidence="1" key="1">
    <citation type="submission" date="2021-06" db="EMBL/GenBank/DDBJ databases">
        <authorList>
            <person name="Kallberg Y."/>
            <person name="Tangrot J."/>
            <person name="Rosling A."/>
        </authorList>
    </citation>
    <scope>NUCLEOTIDE SEQUENCE</scope>
    <source>
        <strain evidence="1">IL203A</strain>
    </source>
</reference>
<evidence type="ECO:0000313" key="2">
    <source>
        <dbReference type="Proteomes" id="UP000789702"/>
    </source>
</evidence>
<comment type="caution">
    <text evidence="1">The sequence shown here is derived from an EMBL/GenBank/DDBJ whole genome shotgun (WGS) entry which is preliminary data.</text>
</comment>